<dbReference type="AlphaFoldDB" id="A0A1R0GVN7"/>
<feature type="compositionally biased region" description="Low complexity" evidence="1">
    <location>
        <begin position="373"/>
        <end position="391"/>
    </location>
</feature>
<comment type="caution">
    <text evidence="2">The sequence shown here is derived from an EMBL/GenBank/DDBJ whole genome shotgun (WGS) entry which is preliminary data.</text>
</comment>
<dbReference type="Proteomes" id="UP000187455">
    <property type="component" value="Unassembled WGS sequence"/>
</dbReference>
<protein>
    <submittedName>
        <fullName evidence="2">Uncharacterized protein</fullName>
    </submittedName>
</protein>
<evidence type="ECO:0000313" key="2">
    <source>
        <dbReference type="EMBL" id="OLY80970.1"/>
    </source>
</evidence>
<evidence type="ECO:0000313" key="3">
    <source>
        <dbReference type="Proteomes" id="UP000187455"/>
    </source>
</evidence>
<proteinExistence type="predicted"/>
<name>A0A1R0GVN7_9FUNG</name>
<evidence type="ECO:0000256" key="1">
    <source>
        <dbReference type="SAM" id="MobiDB-lite"/>
    </source>
</evidence>
<dbReference type="STRING" id="133383.A0A1R0GVN7"/>
<feature type="compositionally biased region" description="Low complexity" evidence="1">
    <location>
        <begin position="226"/>
        <end position="251"/>
    </location>
</feature>
<feature type="non-terminal residue" evidence="2">
    <location>
        <position position="391"/>
    </location>
</feature>
<sequence>MKFIQLFITIGATAFLGSQGFFIENNSLVVNALKTFRNIIPKEIEKSNDIRKNYDKRQSTNSCIYPLGSKTISTGYNSGYDFYNEASNPLVIPCNGYYFSLEYQADQINSHYLWITDENNPWEDTSIQFELNINDGKPVVYFGESFDLGSFAFGQDENYKIKIIGDDQGMRLYIDNIYYRTINATTNGYQKYFQNGPKNLYIGGKTVGQIISNIVVSCNNNDSVCTTTSSSTVYSTDTISSTSIESMSQETTSEETTPEVSTTAETTSEESTPAESTSAETTTEETTSAETTPEVSTTAESTSSETTSEESTSAETTTEVSTTAETTSEESTPAESTSSETSPEVSTTSESTSEESTPAESTSAETTSEESSPEVSTTAEYTSSETTSEES</sequence>
<feature type="compositionally biased region" description="Low complexity" evidence="1">
    <location>
        <begin position="258"/>
        <end position="366"/>
    </location>
</feature>
<gene>
    <name evidence="2" type="ORF">AYI68_g4928</name>
</gene>
<reference evidence="2 3" key="1">
    <citation type="journal article" date="2016" name="Mol. Biol. Evol.">
        <title>Genome-Wide Survey of Gut Fungi (Harpellales) Reveals the First Horizontally Transferred Ubiquitin Gene from a Mosquito Host.</title>
        <authorList>
            <person name="Wang Y."/>
            <person name="White M.M."/>
            <person name="Kvist S."/>
            <person name="Moncalvo J.M."/>
        </authorList>
    </citation>
    <scope>NUCLEOTIDE SEQUENCE [LARGE SCALE GENOMIC DNA]</scope>
    <source>
        <strain evidence="2 3">ALG-7-W6</strain>
    </source>
</reference>
<dbReference type="OrthoDB" id="10475553at2759"/>
<feature type="region of interest" description="Disordered" evidence="1">
    <location>
        <begin position="226"/>
        <end position="391"/>
    </location>
</feature>
<keyword evidence="3" id="KW-1185">Reference proteome</keyword>
<organism evidence="2 3">
    <name type="scientific">Smittium mucronatum</name>
    <dbReference type="NCBI Taxonomy" id="133383"/>
    <lineage>
        <taxon>Eukaryota</taxon>
        <taxon>Fungi</taxon>
        <taxon>Fungi incertae sedis</taxon>
        <taxon>Zoopagomycota</taxon>
        <taxon>Kickxellomycotina</taxon>
        <taxon>Harpellomycetes</taxon>
        <taxon>Harpellales</taxon>
        <taxon>Legeriomycetaceae</taxon>
        <taxon>Smittium</taxon>
    </lineage>
</organism>
<dbReference type="EMBL" id="LSSL01002917">
    <property type="protein sequence ID" value="OLY80970.1"/>
    <property type="molecule type" value="Genomic_DNA"/>
</dbReference>
<accession>A0A1R0GVN7</accession>